<sequence length="472" mass="50666">MDSRSSSGPLNAINPGDLGLAALASALSAPVSEAELAFVQAINDELAAESHWGLVLVVRLPHHSDPENGLTPELTVELHEAFSRRIKGVLYEHPKTSVHSDGADLLVYVPDAGAELDLTTAAEQLSPALNAPMSLDDQTAVFKPPFGIAVARPGSDLGERAATARTGLPDKVKIHWPNARGTKNVLRPATLLSQAREAIASGRHTVRYQFIEDIGFSGAIGVRAVACWLGTANTPHPLSELSSLSDSTQLAPALFDLVLPEICETLRTWRAQRRAADPLLLLELPVSVVADQTFADSLAEHLHQVRVPARMLHLGIPCEALASPRIDEQLFRLADTGVNLALTNYGTPSTPLCPPDRHPWSLAVIPRSGVPASVFGRSLDEADRRTFSWLEKAAEHLDARLVVEGVELAHARKLLPRGCLYMPSRDLKVAQAQLAGTAWKGPGHAELVRKQALADQRAASDSDPATVPRPRG</sequence>
<dbReference type="EMBL" id="JBHRWI010000027">
    <property type="protein sequence ID" value="MFC3513128.1"/>
    <property type="molecule type" value="Genomic_DNA"/>
</dbReference>
<name>A0ABV7QNG0_9PSEU</name>
<dbReference type="PROSITE" id="PS50883">
    <property type="entry name" value="EAL"/>
    <property type="match status" value="1"/>
</dbReference>
<dbReference type="PANTHER" id="PTHR44757:SF2">
    <property type="entry name" value="BIOFILM ARCHITECTURE MAINTENANCE PROTEIN MBAA"/>
    <property type="match status" value="1"/>
</dbReference>
<dbReference type="InterPro" id="IPR052155">
    <property type="entry name" value="Biofilm_reg_signaling"/>
</dbReference>
<dbReference type="InterPro" id="IPR035919">
    <property type="entry name" value="EAL_sf"/>
</dbReference>
<dbReference type="InterPro" id="IPR001633">
    <property type="entry name" value="EAL_dom"/>
</dbReference>
<reference evidence="4" key="1">
    <citation type="journal article" date="2019" name="Int. J. Syst. Evol. Microbiol.">
        <title>The Global Catalogue of Microorganisms (GCM) 10K type strain sequencing project: providing services to taxonomists for standard genome sequencing and annotation.</title>
        <authorList>
            <consortium name="The Broad Institute Genomics Platform"/>
            <consortium name="The Broad Institute Genome Sequencing Center for Infectious Disease"/>
            <person name="Wu L."/>
            <person name="Ma J."/>
        </authorList>
    </citation>
    <scope>NUCLEOTIDE SEQUENCE [LARGE SCALE GENOMIC DNA]</scope>
    <source>
        <strain evidence="4">CGMCC 4.7682</strain>
    </source>
</reference>
<dbReference type="Gene3D" id="3.20.20.450">
    <property type="entry name" value="EAL domain"/>
    <property type="match status" value="1"/>
</dbReference>
<organism evidence="3 4">
    <name type="scientific">Amycolatopsis halotolerans</name>
    <dbReference type="NCBI Taxonomy" id="330083"/>
    <lineage>
        <taxon>Bacteria</taxon>
        <taxon>Bacillati</taxon>
        <taxon>Actinomycetota</taxon>
        <taxon>Actinomycetes</taxon>
        <taxon>Pseudonocardiales</taxon>
        <taxon>Pseudonocardiaceae</taxon>
        <taxon>Amycolatopsis</taxon>
    </lineage>
</organism>
<dbReference type="SMART" id="SM00052">
    <property type="entry name" value="EAL"/>
    <property type="match status" value="1"/>
</dbReference>
<feature type="region of interest" description="Disordered" evidence="1">
    <location>
        <begin position="452"/>
        <end position="472"/>
    </location>
</feature>
<dbReference type="RefSeq" id="WP_377868729.1">
    <property type="nucleotide sequence ID" value="NZ_JBHMAY010000008.1"/>
</dbReference>
<evidence type="ECO:0000256" key="1">
    <source>
        <dbReference type="SAM" id="MobiDB-lite"/>
    </source>
</evidence>
<keyword evidence="4" id="KW-1185">Reference proteome</keyword>
<protein>
    <submittedName>
        <fullName evidence="3">EAL domain-containing protein</fullName>
    </submittedName>
</protein>
<dbReference type="Proteomes" id="UP001595764">
    <property type="component" value="Unassembled WGS sequence"/>
</dbReference>
<dbReference type="SUPFAM" id="SSF141868">
    <property type="entry name" value="EAL domain-like"/>
    <property type="match status" value="1"/>
</dbReference>
<feature type="domain" description="EAL" evidence="2">
    <location>
        <begin position="188"/>
        <end position="446"/>
    </location>
</feature>
<dbReference type="PANTHER" id="PTHR44757">
    <property type="entry name" value="DIGUANYLATE CYCLASE DGCP"/>
    <property type="match status" value="1"/>
</dbReference>
<evidence type="ECO:0000313" key="3">
    <source>
        <dbReference type="EMBL" id="MFC3513128.1"/>
    </source>
</evidence>
<evidence type="ECO:0000313" key="4">
    <source>
        <dbReference type="Proteomes" id="UP001595764"/>
    </source>
</evidence>
<evidence type="ECO:0000259" key="2">
    <source>
        <dbReference type="PROSITE" id="PS50883"/>
    </source>
</evidence>
<proteinExistence type="predicted"/>
<dbReference type="Pfam" id="PF00563">
    <property type="entry name" value="EAL"/>
    <property type="match status" value="1"/>
</dbReference>
<accession>A0ABV7QNG0</accession>
<comment type="caution">
    <text evidence="3">The sequence shown here is derived from an EMBL/GenBank/DDBJ whole genome shotgun (WGS) entry which is preliminary data.</text>
</comment>
<gene>
    <name evidence="3" type="ORF">ACFORO_23370</name>
</gene>